<protein>
    <submittedName>
        <fullName evidence="7">(malaria parasite P. vivax) hypothetical protein</fullName>
    </submittedName>
</protein>
<dbReference type="GO" id="GO:0008270">
    <property type="term" value="F:zinc ion binding"/>
    <property type="evidence" value="ECO:0007669"/>
    <property type="project" value="UniProtKB-KW"/>
</dbReference>
<evidence type="ECO:0000313" key="7">
    <source>
        <dbReference type="EMBL" id="CAG9473211.1"/>
    </source>
</evidence>
<dbReference type="Pfam" id="PF00498">
    <property type="entry name" value="FHA"/>
    <property type="match status" value="1"/>
</dbReference>
<feature type="compositionally biased region" description="Basic and acidic residues" evidence="4">
    <location>
        <begin position="1270"/>
        <end position="1281"/>
    </location>
</feature>
<keyword evidence="2" id="KW-0863">Zinc-finger</keyword>
<evidence type="ECO:0000313" key="8">
    <source>
        <dbReference type="Proteomes" id="UP000779233"/>
    </source>
</evidence>
<evidence type="ECO:0000256" key="1">
    <source>
        <dbReference type="ARBA" id="ARBA00022723"/>
    </source>
</evidence>
<feature type="compositionally biased region" description="Low complexity" evidence="4">
    <location>
        <begin position="982"/>
        <end position="992"/>
    </location>
</feature>
<dbReference type="InterPro" id="IPR000253">
    <property type="entry name" value="FHA_dom"/>
</dbReference>
<feature type="domain" description="RING-CH-type" evidence="6">
    <location>
        <begin position="147"/>
        <end position="223"/>
    </location>
</feature>
<organism evidence="7 8">
    <name type="scientific">Plasmodium vivax</name>
    <name type="common">malaria parasite P. vivax</name>
    <dbReference type="NCBI Taxonomy" id="5855"/>
    <lineage>
        <taxon>Eukaryota</taxon>
        <taxon>Sar</taxon>
        <taxon>Alveolata</taxon>
        <taxon>Apicomplexa</taxon>
        <taxon>Aconoidasida</taxon>
        <taxon>Haemosporida</taxon>
        <taxon>Plasmodiidae</taxon>
        <taxon>Plasmodium</taxon>
        <taxon>Plasmodium (Plasmodium)</taxon>
    </lineage>
</organism>
<keyword evidence="3" id="KW-0862">Zinc</keyword>
<dbReference type="InterPro" id="IPR008984">
    <property type="entry name" value="SMAD_FHA_dom_sf"/>
</dbReference>
<dbReference type="VEuPathDB" id="PlasmoDB:PVPAM_120015100"/>
<feature type="domain" description="FHA" evidence="5">
    <location>
        <begin position="268"/>
        <end position="317"/>
    </location>
</feature>
<feature type="compositionally biased region" description="Low complexity" evidence="4">
    <location>
        <begin position="1307"/>
        <end position="1322"/>
    </location>
</feature>
<dbReference type="CDD" id="cd00060">
    <property type="entry name" value="FHA"/>
    <property type="match status" value="1"/>
</dbReference>
<dbReference type="SMART" id="SM00744">
    <property type="entry name" value="RINGv"/>
    <property type="match status" value="1"/>
</dbReference>
<dbReference type="PROSITE" id="PS50006">
    <property type="entry name" value="FHA_DOMAIN"/>
    <property type="match status" value="1"/>
</dbReference>
<dbReference type="CDD" id="cd16495">
    <property type="entry name" value="RING_CH-C4HC3_MARCH"/>
    <property type="match status" value="1"/>
</dbReference>
<feature type="region of interest" description="Disordered" evidence="4">
    <location>
        <begin position="363"/>
        <end position="385"/>
    </location>
</feature>
<dbReference type="Gene3D" id="2.60.200.20">
    <property type="match status" value="1"/>
</dbReference>
<feature type="compositionally biased region" description="Basic and acidic residues" evidence="4">
    <location>
        <begin position="1676"/>
        <end position="1687"/>
    </location>
</feature>
<feature type="compositionally biased region" description="Acidic residues" evidence="4">
    <location>
        <begin position="617"/>
        <end position="648"/>
    </location>
</feature>
<feature type="region of interest" description="Disordered" evidence="4">
    <location>
        <begin position="1268"/>
        <end position="1324"/>
    </location>
</feature>
<feature type="region of interest" description="Disordered" evidence="4">
    <location>
        <begin position="444"/>
        <end position="533"/>
    </location>
</feature>
<feature type="compositionally biased region" description="Gly residues" evidence="4">
    <location>
        <begin position="671"/>
        <end position="689"/>
    </location>
</feature>
<feature type="compositionally biased region" description="Basic and acidic residues" evidence="4">
    <location>
        <begin position="1656"/>
        <end position="1665"/>
    </location>
</feature>
<feature type="compositionally biased region" description="Polar residues" evidence="4">
    <location>
        <begin position="1206"/>
        <end position="1226"/>
    </location>
</feature>
<dbReference type="InterPro" id="IPR013083">
    <property type="entry name" value="Znf_RING/FYVE/PHD"/>
</dbReference>
<evidence type="ECO:0000256" key="2">
    <source>
        <dbReference type="ARBA" id="ARBA00022771"/>
    </source>
</evidence>
<feature type="region of interest" description="Disordered" evidence="4">
    <location>
        <begin position="1074"/>
        <end position="1145"/>
    </location>
</feature>
<feature type="compositionally biased region" description="Low complexity" evidence="4">
    <location>
        <begin position="702"/>
        <end position="715"/>
    </location>
</feature>
<feature type="compositionally biased region" description="Low complexity" evidence="4">
    <location>
        <begin position="365"/>
        <end position="376"/>
    </location>
</feature>
<feature type="compositionally biased region" description="Low complexity" evidence="4">
    <location>
        <begin position="490"/>
        <end position="504"/>
    </location>
</feature>
<dbReference type="EMBL" id="CAJZCX010000004">
    <property type="protein sequence ID" value="CAG9473211.1"/>
    <property type="molecule type" value="Genomic_DNA"/>
</dbReference>
<feature type="region of interest" description="Disordered" evidence="4">
    <location>
        <begin position="1603"/>
        <end position="1622"/>
    </location>
</feature>
<accession>A0A8S4H2P7</accession>
<evidence type="ECO:0000256" key="3">
    <source>
        <dbReference type="ARBA" id="ARBA00022833"/>
    </source>
</evidence>
<proteinExistence type="predicted"/>
<feature type="compositionally biased region" description="Polar residues" evidence="4">
    <location>
        <begin position="1689"/>
        <end position="1706"/>
    </location>
</feature>
<feature type="compositionally biased region" description="Gly residues" evidence="4">
    <location>
        <begin position="447"/>
        <end position="489"/>
    </location>
</feature>
<feature type="compositionally biased region" description="Basic residues" evidence="4">
    <location>
        <begin position="1666"/>
        <end position="1675"/>
    </location>
</feature>
<dbReference type="PANTHER" id="PTHR46210">
    <property type="entry name" value="FHA DOMAIN-CONTAINING PROTEIN"/>
    <property type="match status" value="1"/>
</dbReference>
<feature type="region of interest" description="Disordered" evidence="4">
    <location>
        <begin position="1206"/>
        <end position="1231"/>
    </location>
</feature>
<feature type="region of interest" description="Disordered" evidence="4">
    <location>
        <begin position="1562"/>
        <end position="1582"/>
    </location>
</feature>
<gene>
    <name evidence="7" type="ORF">PVW1_120025100</name>
</gene>
<evidence type="ECO:0000256" key="4">
    <source>
        <dbReference type="SAM" id="MobiDB-lite"/>
    </source>
</evidence>
<dbReference type="InterPro" id="IPR011016">
    <property type="entry name" value="Znf_RING-CH"/>
</dbReference>
<dbReference type="SUPFAM" id="SSF57850">
    <property type="entry name" value="RING/U-box"/>
    <property type="match status" value="1"/>
</dbReference>
<comment type="caution">
    <text evidence="7">The sequence shown here is derived from an EMBL/GenBank/DDBJ whole genome shotgun (WGS) entry which is preliminary data.</text>
</comment>
<dbReference type="PROSITE" id="PS51292">
    <property type="entry name" value="ZF_RING_CH"/>
    <property type="match status" value="1"/>
</dbReference>
<dbReference type="Pfam" id="PF12906">
    <property type="entry name" value="RINGv"/>
    <property type="match status" value="1"/>
</dbReference>
<name>A0A8S4H2P7_PLAVI</name>
<reference evidence="7" key="1">
    <citation type="submission" date="2021-09" db="EMBL/GenBank/DDBJ databases">
        <authorList>
            <consortium name="Pathogen Informatics"/>
        </authorList>
    </citation>
    <scope>NUCLEOTIDE SEQUENCE</scope>
    <source>
        <strain evidence="7">PvW1</strain>
    </source>
</reference>
<dbReference type="Gene3D" id="3.30.40.10">
    <property type="entry name" value="Zinc/RING finger domain, C3HC4 (zinc finger)"/>
    <property type="match status" value="1"/>
</dbReference>
<evidence type="ECO:0000259" key="6">
    <source>
        <dbReference type="PROSITE" id="PS51292"/>
    </source>
</evidence>
<feature type="compositionally biased region" description="Polar residues" evidence="4">
    <location>
        <begin position="1092"/>
        <end position="1104"/>
    </location>
</feature>
<dbReference type="PANTHER" id="PTHR46210:SF1">
    <property type="entry name" value="FHA DOMAIN-CONTAINING PROTEIN"/>
    <property type="match status" value="1"/>
</dbReference>
<keyword evidence="1" id="KW-0479">Metal-binding</keyword>
<feature type="region of interest" description="Disordered" evidence="4">
    <location>
        <begin position="1629"/>
        <end position="1713"/>
    </location>
</feature>
<feature type="compositionally biased region" description="Gly residues" evidence="4">
    <location>
        <begin position="751"/>
        <end position="761"/>
    </location>
</feature>
<feature type="region of interest" description="Disordered" evidence="4">
    <location>
        <begin position="595"/>
        <end position="761"/>
    </location>
</feature>
<feature type="region of interest" description="Disordered" evidence="4">
    <location>
        <begin position="967"/>
        <end position="997"/>
    </location>
</feature>
<sequence>MLRVETKTWTRDSHDLFDYEAQQVNKKSFLISTPIKLFRSKAQVSCVADNPHCLPNTAQDYLLSVRPEEGTDKYVITPAEHSLNTQYNVKKLWIIVKDLPDKSYALHENDIIKLGRFRLKVRQFIDSVDTLNSLKLDDCPSKKCESILDSSNIQCRICLIEGNQENDPLICPCDCKGSIKYAHLMCLRKWINGRLNLNDQLFSGSVFIKDICCELCKTKYPKSIKQNDEQVQLVKIPNLKTPLIVLDNIIGQTSKGVHLISFADKKYLKLGRGHESDVRIPDVSISRYHATIKYEKGLFKLEDHNSKFGTLVALRKAREICPKDTMSLQVGRSVVNFRVDEEIPFKSGTIDIIENKEVIDTNELPPANDKNNANPPQISNPNMEEANRNNFETNHFVDLTNSANPMQNSYSSYRVDNLMSLLNYQNEYRIFGIRNCYNLIDNRNGGQQNGGQQNGGQQNGGQQNGGQQNGGQQNGGQQNGGQQNGGEQNGGEQNEGQQTGGQQNVAQMDCAGGNNVPMEESNLHGGESNNNDEMIGQQMGVQMDLPMGVQMDLQMGVQMGVHMGVQMDLQMGVQHGDLGNPGNEEERACNVVHRVQCDGGNNDPSNDSHNGGNNDNNGEDNDEGNDEENDEEHEEDNDGVNSNDEEGDDLHVHEEDDDDDEHGSGTNNTGSSGGNSGGTSGGGSTGGNSNGNEGSGNEHAKKNSNQSSNHSSNHSSNDHNDCNQGQSSNYQGSTVHRVGASAPRGNTKMGSSGGSSGSGNGSGICSYDNVLQNDKRVSNICADRARPNRNEVGAYCANMAVQRAVQNGSPENLNDNCKGAVSVVMSKYDKVSFIPSGSSYDRGSDDSGNYPNGDNAGDYAKVSIEDNYFFPNESKTPQQVDHCINRGTANDMLTPNTTTSLRKIQDAVMSSGYHSKEPNACAFFQSVYHINGKNDHSVIDVMYGGSDEGVNHNGAYLSEAHLKSKKFPQSASVQSHDKGAVSSGSSSSGSSGMQPSHNLLHEASELSNGPSYNSPMTAFPSFVHLNNCSINFENAMLPKFVGSSSTFAHNLGDNQLSGVMAGDKLNSSGCYHASGSSAGVQDEGPIVKTHPQMHSGSNDPATTSEGKELILKNKTKKGNAQKKNAILDTLDKKNARNKKLKRSVNSTHVETIPQQHVEYSSRNNNFGDPCNDGSVDGGSVQAEGTFHDEQFAVSKYVKKDFLKNGSPSRGTSGQLSFSATLDSASPSGGRHHYYYRKKQPYHEEPLYNEKFYYESAEDYKFGSAKGSYNKRSDLGSAENDRSSNGGSSTHRRGSGSDGNTGGDTQVGSSAGSGSRGSHSNGGKFHLKQYSQSLDHYHGNYSLYNVVNFNDKFSAHRNPSFNHFSTINCVSDKFSYHPRGAVMRSGNIEAGFLLNNYGVGAPPTHFDVPVALYNSCVSGSGVFFVNTEKGVSGGSSGSNCVGSNCGGSNCIGSSCSGTANQQNGIHNGDNGKARSDYPVEAIQNYEEYINECRKGKNGEQAPTDNPTSNVETQLRYDSNSNIAGDYNFHLAKAYREDVLRSGAGKEAFYGVYSYGSGEMIQTPQTIQPNGHPQSSNLLDQSGSTLSMTSMDFFSKKKSLNNEGNLHCSSGSGNKGVDDPHVYTQPRHSYYHAQLHKKINPSVKKNDEKKTSKMNKNQNDRSSDSNIRKVKNGRRLRNKNDRSGDHCDGFQKTSSINSVGSKSALESSTRCDQKGPLHYNNSAYHEDTISIDNISNEHIGFLDTAMNSNHLREEANFTKFQRGEFANLHAAAFMPNDGMYFHMYNGSAISGHPNVTLNIINNHKTLSEDNIYRKEERVV</sequence>
<evidence type="ECO:0000259" key="5">
    <source>
        <dbReference type="PROSITE" id="PS50006"/>
    </source>
</evidence>
<feature type="compositionally biased region" description="Polar residues" evidence="4">
    <location>
        <begin position="725"/>
        <end position="734"/>
    </location>
</feature>
<dbReference type="SMART" id="SM00240">
    <property type="entry name" value="FHA"/>
    <property type="match status" value="1"/>
</dbReference>
<dbReference type="Proteomes" id="UP000779233">
    <property type="component" value="Unassembled WGS sequence"/>
</dbReference>
<feature type="compositionally biased region" description="Low complexity" evidence="4">
    <location>
        <begin position="598"/>
        <end position="616"/>
    </location>
</feature>
<dbReference type="SUPFAM" id="SSF49879">
    <property type="entry name" value="SMAD/FHA domain"/>
    <property type="match status" value="1"/>
</dbReference>